<feature type="chain" id="PRO_5039156019" evidence="2">
    <location>
        <begin position="22"/>
        <end position="238"/>
    </location>
</feature>
<dbReference type="RefSeq" id="WP_229820412.1">
    <property type="nucleotide sequence ID" value="NZ_BMZU01000001.1"/>
</dbReference>
<feature type="compositionally biased region" description="Basic and acidic residues" evidence="1">
    <location>
        <begin position="77"/>
        <end position="87"/>
    </location>
</feature>
<dbReference type="AlphaFoldDB" id="A0A2M9D5N3"/>
<dbReference type="Pfam" id="PF01551">
    <property type="entry name" value="Peptidase_M23"/>
    <property type="match status" value="1"/>
</dbReference>
<dbReference type="PANTHER" id="PTHR21666">
    <property type="entry name" value="PEPTIDASE-RELATED"/>
    <property type="match status" value="1"/>
</dbReference>
<dbReference type="InterPro" id="IPR050570">
    <property type="entry name" value="Cell_wall_metabolism_enzyme"/>
</dbReference>
<feature type="signal peptide" evidence="2">
    <location>
        <begin position="1"/>
        <end position="21"/>
    </location>
</feature>
<comment type="caution">
    <text evidence="4">The sequence shown here is derived from an EMBL/GenBank/DDBJ whole genome shotgun (WGS) entry which is preliminary data.</text>
</comment>
<accession>A0A2M9D5N3</accession>
<dbReference type="InterPro" id="IPR016047">
    <property type="entry name" value="M23ase_b-sheet_dom"/>
</dbReference>
<evidence type="ECO:0000313" key="4">
    <source>
        <dbReference type="EMBL" id="PJJ81035.1"/>
    </source>
</evidence>
<evidence type="ECO:0000256" key="2">
    <source>
        <dbReference type="SAM" id="SignalP"/>
    </source>
</evidence>
<dbReference type="Gene3D" id="2.70.70.10">
    <property type="entry name" value="Glucose Permease (Domain IIA)"/>
    <property type="match status" value="1"/>
</dbReference>
<keyword evidence="2" id="KW-0732">Signal</keyword>
<dbReference type="PANTHER" id="PTHR21666:SF270">
    <property type="entry name" value="MUREIN HYDROLASE ACTIVATOR ENVC"/>
    <property type="match status" value="1"/>
</dbReference>
<proteinExistence type="predicted"/>
<sequence>MKRLLTLSAIMAVVVSVTVPAAAHMEPSSRDIESTASAASASAILQQSAAVATTEPVQSVPIQSFASSVETEISAAQRDKLSIKEPEPEPEPVADVYTAGPSGSFAGTYGGEFAGFLAVWPANAPVNDGFGYRGSEFHGGIDIMTGSGMTIVSASPGVVTQVTYGGGWGQYVKVDHGSGVSTLYSHMIAGSQMVSPGQTVAAGTPLGLSGATGYVTVAHLHFETYVNGTRVDPMGLLP</sequence>
<dbReference type="EMBL" id="PGFH01000001">
    <property type="protein sequence ID" value="PJJ81035.1"/>
    <property type="molecule type" value="Genomic_DNA"/>
</dbReference>
<gene>
    <name evidence="4" type="ORF">CLV85_0203</name>
</gene>
<evidence type="ECO:0000313" key="5">
    <source>
        <dbReference type="Proteomes" id="UP000231742"/>
    </source>
</evidence>
<evidence type="ECO:0000259" key="3">
    <source>
        <dbReference type="Pfam" id="PF01551"/>
    </source>
</evidence>
<dbReference type="Proteomes" id="UP000231742">
    <property type="component" value="Unassembled WGS sequence"/>
</dbReference>
<evidence type="ECO:0000256" key="1">
    <source>
        <dbReference type="SAM" id="MobiDB-lite"/>
    </source>
</evidence>
<feature type="region of interest" description="Disordered" evidence="1">
    <location>
        <begin position="77"/>
        <end position="97"/>
    </location>
</feature>
<dbReference type="GO" id="GO:0004222">
    <property type="term" value="F:metalloendopeptidase activity"/>
    <property type="evidence" value="ECO:0007669"/>
    <property type="project" value="TreeGrafter"/>
</dbReference>
<name>A0A2M9D5N3_9MICO</name>
<reference evidence="4 5" key="1">
    <citation type="submission" date="2017-11" db="EMBL/GenBank/DDBJ databases">
        <title>Genomic Encyclopedia of Archaeal and Bacterial Type Strains, Phase II (KMG-II): From Individual Species to Whole Genera.</title>
        <authorList>
            <person name="Goeker M."/>
        </authorList>
    </citation>
    <scope>NUCLEOTIDE SEQUENCE [LARGE SCALE GENOMIC DNA]</scope>
    <source>
        <strain evidence="4 5">DSM 16400</strain>
    </source>
</reference>
<dbReference type="SUPFAM" id="SSF51261">
    <property type="entry name" value="Duplicated hybrid motif"/>
    <property type="match status" value="1"/>
</dbReference>
<keyword evidence="5" id="KW-1185">Reference proteome</keyword>
<organism evidence="4 5">
    <name type="scientific">Salinibacterium amurskyense</name>
    <dbReference type="NCBI Taxonomy" id="205941"/>
    <lineage>
        <taxon>Bacteria</taxon>
        <taxon>Bacillati</taxon>
        <taxon>Actinomycetota</taxon>
        <taxon>Actinomycetes</taxon>
        <taxon>Micrococcales</taxon>
        <taxon>Microbacteriaceae</taxon>
        <taxon>Salinibacterium</taxon>
    </lineage>
</organism>
<dbReference type="CDD" id="cd12797">
    <property type="entry name" value="M23_peptidase"/>
    <property type="match status" value="1"/>
</dbReference>
<protein>
    <submittedName>
        <fullName evidence="4">Peptidase M23-like protein</fullName>
    </submittedName>
</protein>
<feature type="domain" description="M23ase beta-sheet core" evidence="3">
    <location>
        <begin position="137"/>
        <end position="233"/>
    </location>
</feature>
<dbReference type="InterPro" id="IPR011055">
    <property type="entry name" value="Dup_hybrid_motif"/>
</dbReference>